<dbReference type="SUPFAM" id="SSF69318">
    <property type="entry name" value="Integrin alpha N-terminal domain"/>
    <property type="match status" value="1"/>
</dbReference>
<dbReference type="Pfam" id="PF05345">
    <property type="entry name" value="He_PIG"/>
    <property type="match status" value="1"/>
</dbReference>
<dbReference type="InterPro" id="IPR041624">
    <property type="entry name" value="RGI_lyase"/>
</dbReference>
<dbReference type="RefSeq" id="WP_408079791.1">
    <property type="nucleotide sequence ID" value="NZ_JBELQA010000002.1"/>
</dbReference>
<dbReference type="InterPro" id="IPR015919">
    <property type="entry name" value="Cadherin-like_sf"/>
</dbReference>
<accession>A0ABW8XQM5</accession>
<dbReference type="InterPro" id="IPR026444">
    <property type="entry name" value="Secre_tail"/>
</dbReference>
<feature type="domain" description="Rhamnogalacturonan I lyase beta-sheet" evidence="2">
    <location>
        <begin position="464"/>
        <end position="547"/>
    </location>
</feature>
<proteinExistence type="predicted"/>
<sequence>MNRKLLKNNLLWGIVIVFFLGTFNDAIAQNYSWVGAASSDFSTFENWNPVPSAFTASDVFTITATANNDSQITNSAAINCRQITIGKGVTFNVTQNITTPSAATTSVNGTLNINTATVNSAKFYVGNSSASPGIVNVNAGANLIGNNVWRLGLASSGTININGGTLTLGSAGSLTLGYSSNSTGVININSGTLNVNYTSFSSLSINTTGSVTIDAGSMRIPGDQTMAVQALVDANKIKASGMALAAGKPISGKYDSETNTTTVIAGTFINNPPIAVADAFTVALNGTATSLDNGQTSVLANDNDIENNVLSAVLVNSPVNGTLILNSDGTFSYVHNGSDTITDSFSYRANDGTSDSNIVNVTITISHIPSPNGLSYSTPNIFTKGIFKALNPTVSGGAVASYSVSPNLPAGISLNTKTGIISGTPRSVSAENEYTITATNIAGSTTAKIAIAVNDYPGGSMPRPMEFLDRGLVALGIKNGVFLSWRMVGSDNPDVGFNLYKNGAKLNTTPITSSTNYVDPSGLVSDVYKVEAISSSGNQTSPEVTVWPYAPSIEPGKPNVARLEIPIPAAPGPDYFAGDMSVGDLDGDGQYELIFEWEPTTHPENAYLEAIDLKGNSLWRISCGPNTTYNSIAFMVYDLDGDGKAEIACKTGPGTKDGLGNYLSKGPAATDDDAMIIPRISGHLMEDPSYMTVFNGQTGAEMATVNYPISIGSREDHEATWEDNYGKRAQSIKSAVLYDKDKGPLLVFCRGIYSRIAMGAYTWDGNNLKQEWEFDSDKLAEPERTLYRGEGNHGVTVADVDGDGSDELMYGACAIDNDGKGLYATGRGHGDAHAVGDLDPDRPGMEYFQPHENATYGVSFRDAATGEIIWEILSPADVGRAWAADITADNPGFEISVVGDYIDNGKDDQSSVFDVKGNPLTYNYNSYYQPVYFDGDIQRELRNNTGIDDVNNGGRLLTAWYYGASTIHSTKQDANLVADILGDWREELVFVKSDNSAFVLFSSWIPTEHKVYALMHDPAYRMQVATQNIGYNQPANLSYYLPNGSPKPDIRIIDNMPPAVFAVNRPATANALTNATTVTYNVTFSKNVTGVNHNAFTLTATGNTAGTISSVISESPISYQVTVSDISGDGTLRLDVKASGISIVDEANNNLQSGFTSGEIYTFDFTGPAIIAPADITVSADNGRCEATNVVLGNPETSDVNHVETPVNDAPNTYPTGTTIVTWTVKDGVGNSNTATQKVIVLDTQKPLVSELSAVSVCYDDNGFYSIPTLNATDNCGIDSISYVITGATSRSGNSNDASGNFNVGVSTITWTVTDIHDNQTAVSNTVTVNAALNATIADVYAINNAHEKNTLYVGYGPSSLTITATTDGGKAPYTYNWSNGQLSQSIIVNSAGTYTVIITDALGCQTSASIDINVINVQCGNSGNKVMVCHNGQEICVSSNAVQAHLNHGCKLGSCSVISQKQELIVEVLAFPNPTTGDFTVQLSGYKSSKATIIITNIIGQLVMQKEVSLKDGKQDVPFNLPNQARGIYLLKVLSADGENNLKVVLE</sequence>
<dbReference type="EMBL" id="JBELQA010000002">
    <property type="protein sequence ID" value="MFL9829787.1"/>
    <property type="molecule type" value="Genomic_DNA"/>
</dbReference>
<feature type="domain" description="Secretion system C-terminal sorting" evidence="3">
    <location>
        <begin position="1472"/>
        <end position="1544"/>
    </location>
</feature>
<evidence type="ECO:0000259" key="3">
    <source>
        <dbReference type="Pfam" id="PF18962"/>
    </source>
</evidence>
<dbReference type="Gene3D" id="2.60.40.740">
    <property type="match status" value="1"/>
</dbReference>
<evidence type="ECO:0000256" key="1">
    <source>
        <dbReference type="ARBA" id="ARBA00022729"/>
    </source>
</evidence>
<comment type="caution">
    <text evidence="5">The sequence shown here is derived from an EMBL/GenBank/DDBJ whole genome shotgun (WGS) entry which is preliminary data.</text>
</comment>
<dbReference type="PANTHER" id="PTHR43118:SF1">
    <property type="entry name" value="RHAMNOGALACTURONAN LYASE (EUROFUNG)"/>
    <property type="match status" value="1"/>
</dbReference>
<dbReference type="Pfam" id="PF21348">
    <property type="entry name" value="RGL11_C"/>
    <property type="match status" value="1"/>
</dbReference>
<dbReference type="InterPro" id="IPR028994">
    <property type="entry name" value="Integrin_alpha_N"/>
</dbReference>
<evidence type="ECO:0000313" key="6">
    <source>
        <dbReference type="Proteomes" id="UP001629260"/>
    </source>
</evidence>
<keyword evidence="6" id="KW-1185">Reference proteome</keyword>
<keyword evidence="1" id="KW-0732">Signal</keyword>
<dbReference type="InterPro" id="IPR049366">
    <property type="entry name" value="RGL11_C"/>
</dbReference>
<dbReference type="Pfam" id="PF18962">
    <property type="entry name" value="Por_Secre_tail"/>
    <property type="match status" value="1"/>
</dbReference>
<dbReference type="Proteomes" id="UP001629260">
    <property type="component" value="Unassembled WGS sequence"/>
</dbReference>
<evidence type="ECO:0000313" key="5">
    <source>
        <dbReference type="EMBL" id="MFL9829787.1"/>
    </source>
</evidence>
<dbReference type="NCBIfam" id="TIGR04183">
    <property type="entry name" value="Por_Secre_tail"/>
    <property type="match status" value="1"/>
</dbReference>
<evidence type="ECO:0000259" key="2">
    <source>
        <dbReference type="Pfam" id="PF18370"/>
    </source>
</evidence>
<name>A0ABW8XQM5_9FLAO</name>
<evidence type="ECO:0000259" key="4">
    <source>
        <dbReference type="Pfam" id="PF21348"/>
    </source>
</evidence>
<protein>
    <submittedName>
        <fullName evidence="5">Ig-like domain-containing protein</fullName>
    </submittedName>
</protein>
<dbReference type="PANTHER" id="PTHR43118">
    <property type="entry name" value="RHAMNOGALACTURONAN LYASE (EUROFUNG)"/>
    <property type="match status" value="1"/>
</dbReference>
<dbReference type="InterPro" id="IPR034641">
    <property type="entry name" value="RGL11"/>
</dbReference>
<dbReference type="Pfam" id="PF18370">
    <property type="entry name" value="RGI_lyase"/>
    <property type="match status" value="1"/>
</dbReference>
<dbReference type="Gene3D" id="2.60.40.10">
    <property type="entry name" value="Immunoglobulins"/>
    <property type="match status" value="2"/>
</dbReference>
<dbReference type="SUPFAM" id="SSF49313">
    <property type="entry name" value="Cadherin-like"/>
    <property type="match status" value="1"/>
</dbReference>
<feature type="domain" description="Rhamnogalacturonan lyase family 11 C-terminal" evidence="4">
    <location>
        <begin position="574"/>
        <end position="1048"/>
    </location>
</feature>
<organism evidence="5 6">
    <name type="scientific">Flavobacterium plantiphilum</name>
    <dbReference type="NCBI Taxonomy" id="3163297"/>
    <lineage>
        <taxon>Bacteria</taxon>
        <taxon>Pseudomonadati</taxon>
        <taxon>Bacteroidota</taxon>
        <taxon>Flavobacteriia</taxon>
        <taxon>Flavobacteriales</taxon>
        <taxon>Flavobacteriaceae</taxon>
        <taxon>Flavobacterium</taxon>
    </lineage>
</organism>
<dbReference type="Pfam" id="PF17963">
    <property type="entry name" value="Big_9"/>
    <property type="match status" value="1"/>
</dbReference>
<dbReference type="InterPro" id="IPR013783">
    <property type="entry name" value="Ig-like_fold"/>
</dbReference>
<gene>
    <name evidence="5" type="ORF">ABS764_02890</name>
</gene>
<reference evidence="5 6" key="1">
    <citation type="submission" date="2024-06" db="EMBL/GenBank/DDBJ databases">
        <authorList>
            <person name="Kaempfer P."/>
            <person name="Viver T."/>
        </authorList>
    </citation>
    <scope>NUCLEOTIDE SEQUENCE [LARGE SCALE GENOMIC DNA]</scope>
    <source>
        <strain evidence="5 6">ST-87</strain>
    </source>
</reference>